<protein>
    <submittedName>
        <fullName evidence="1">Uncharacterized protein</fullName>
    </submittedName>
</protein>
<reference evidence="1 2" key="1">
    <citation type="journal article" date="2023" name="IMA Fungus">
        <title>Comparative genomic study of the Penicillium genus elucidates a diverse pangenome and 15 lateral gene transfer events.</title>
        <authorList>
            <person name="Petersen C."/>
            <person name="Sorensen T."/>
            <person name="Nielsen M.R."/>
            <person name="Sondergaard T.E."/>
            <person name="Sorensen J.L."/>
            <person name="Fitzpatrick D.A."/>
            <person name="Frisvad J.C."/>
            <person name="Nielsen K.L."/>
        </authorList>
    </citation>
    <scope>NUCLEOTIDE SEQUENCE [LARGE SCALE GENOMIC DNA]</scope>
    <source>
        <strain evidence="1 2">IBT 35679</strain>
    </source>
</reference>
<organism evidence="1 2">
    <name type="scientific">Penicillium frequentans</name>
    <dbReference type="NCBI Taxonomy" id="3151616"/>
    <lineage>
        <taxon>Eukaryota</taxon>
        <taxon>Fungi</taxon>
        <taxon>Dikarya</taxon>
        <taxon>Ascomycota</taxon>
        <taxon>Pezizomycotina</taxon>
        <taxon>Eurotiomycetes</taxon>
        <taxon>Eurotiomycetidae</taxon>
        <taxon>Eurotiales</taxon>
        <taxon>Aspergillaceae</taxon>
        <taxon>Penicillium</taxon>
    </lineage>
</organism>
<dbReference type="AlphaFoldDB" id="A0AAD6GB45"/>
<comment type="caution">
    <text evidence="1">The sequence shown here is derived from an EMBL/GenBank/DDBJ whole genome shotgun (WGS) entry which is preliminary data.</text>
</comment>
<evidence type="ECO:0000313" key="2">
    <source>
        <dbReference type="Proteomes" id="UP001220324"/>
    </source>
</evidence>
<accession>A0AAD6GB45</accession>
<name>A0AAD6GB45_9EURO</name>
<evidence type="ECO:0000313" key="1">
    <source>
        <dbReference type="EMBL" id="KAJ5525244.1"/>
    </source>
</evidence>
<sequence>MEVASPNLFSFNFSSIPEIYPVTGRACASVYVLNPLTPLALKHAALPPRIITVRQAVQNARKQDRTNKGKLVARIITDHYVPRSRKSKLRECMKEVIFQKDFWLWINSDKIDGQYTSIKIPKCEPPTAPTHPNFGRRFPLTDYPASFCALFMELRILEDASREVIGLIDNVREPFADLSIPPSLWDDLQASHQGMLDLVEGYFAGEKNGAIAYPNIQVPSFTLWSHLEGIITDHRSLVHRILDIQRLCCCRDEALETLSDQLPLRGNARLRQHYEAIANKYHDHASEWACNLLKLHVAYKQQFMKLHDYFIDNMSYVLAAGALFEEEKTPIVLDPIFDGFAMSPTVELRAYLWKDESSDMD</sequence>
<dbReference type="Proteomes" id="UP001220324">
    <property type="component" value="Unassembled WGS sequence"/>
</dbReference>
<keyword evidence="2" id="KW-1185">Reference proteome</keyword>
<gene>
    <name evidence="1" type="ORF">N7494_011894</name>
</gene>
<proteinExistence type="predicted"/>
<dbReference type="EMBL" id="JAQIZZ010000008">
    <property type="protein sequence ID" value="KAJ5525244.1"/>
    <property type="molecule type" value="Genomic_DNA"/>
</dbReference>